<protein>
    <submittedName>
        <fullName evidence="2">Uncharacterized protein</fullName>
    </submittedName>
</protein>
<accession>A0A5B8RUM0</accession>
<organism evidence="2 3">
    <name type="scientific">Comamonas flocculans</name>
    <dbReference type="NCBI Taxonomy" id="2597701"/>
    <lineage>
        <taxon>Bacteria</taxon>
        <taxon>Pseudomonadati</taxon>
        <taxon>Pseudomonadota</taxon>
        <taxon>Betaproteobacteria</taxon>
        <taxon>Burkholderiales</taxon>
        <taxon>Comamonadaceae</taxon>
        <taxon>Comamonas</taxon>
    </lineage>
</organism>
<evidence type="ECO:0000313" key="2">
    <source>
        <dbReference type="EMBL" id="QEA13180.1"/>
    </source>
</evidence>
<gene>
    <name evidence="2" type="ORF">FOZ74_09135</name>
</gene>
<dbReference type="EMBL" id="CP042344">
    <property type="protein sequence ID" value="QEA13180.1"/>
    <property type="molecule type" value="Genomic_DNA"/>
</dbReference>
<keyword evidence="3" id="KW-1185">Reference proteome</keyword>
<evidence type="ECO:0000313" key="3">
    <source>
        <dbReference type="Proteomes" id="UP000321199"/>
    </source>
</evidence>
<reference evidence="2 3" key="1">
    <citation type="submission" date="2019-07" db="EMBL/GenBank/DDBJ databases">
        <title>Complete genome sequence of Comamonas sp. NLF 7-7 isolated from livestock.</title>
        <authorList>
            <person name="Kim D.H."/>
            <person name="Kim J.G."/>
        </authorList>
    </citation>
    <scope>NUCLEOTIDE SEQUENCE [LARGE SCALE GENOMIC DNA]</scope>
    <source>
        <strain evidence="2 3">NLF 7-7</strain>
    </source>
</reference>
<dbReference type="Gene3D" id="1.20.5.420">
    <property type="entry name" value="Immunoglobulin FC, subunit C"/>
    <property type="match status" value="1"/>
</dbReference>
<dbReference type="Proteomes" id="UP000321199">
    <property type="component" value="Chromosome"/>
</dbReference>
<dbReference type="KEGG" id="cof:FOZ74_09135"/>
<evidence type="ECO:0000256" key="1">
    <source>
        <dbReference type="SAM" id="MobiDB-lite"/>
    </source>
</evidence>
<sequence>MSELRDFLAIHGFSRPATEAEPAPWGALSPLEAALDGPAAAAREARGAAVARIATMDARLRRAVQAGVKPQEFAVLQAVRAACEAAQAVLDSIGVPNDGVASNKLGHSASQKGVIP</sequence>
<name>A0A5B8RUM0_9BURK</name>
<dbReference type="AlphaFoldDB" id="A0A5B8RUM0"/>
<proteinExistence type="predicted"/>
<feature type="region of interest" description="Disordered" evidence="1">
    <location>
        <begin position="96"/>
        <end position="116"/>
    </location>
</feature>
<dbReference type="RefSeq" id="WP_146912772.1">
    <property type="nucleotide sequence ID" value="NZ_CP042344.1"/>
</dbReference>